<evidence type="ECO:0000313" key="21">
    <source>
        <dbReference type="Proteomes" id="UP000664795"/>
    </source>
</evidence>
<keyword evidence="11" id="KW-0067">ATP-binding</keyword>
<keyword evidence="8 16" id="KW-0812">Transmembrane</keyword>
<keyword evidence="12 16" id="KW-1133">Transmembrane helix</keyword>
<dbReference type="Gene3D" id="3.40.50.300">
    <property type="entry name" value="P-loop containing nucleotide triphosphate hydrolases"/>
    <property type="match status" value="1"/>
</dbReference>
<keyword evidence="6" id="KW-0997">Cell inner membrane</keyword>
<dbReference type="InterPro" id="IPR005702">
    <property type="entry name" value="Wzc-like_C"/>
</dbReference>
<evidence type="ECO:0000259" key="18">
    <source>
        <dbReference type="Pfam" id="PF13614"/>
    </source>
</evidence>
<evidence type="ECO:0000256" key="10">
    <source>
        <dbReference type="ARBA" id="ARBA00022777"/>
    </source>
</evidence>
<evidence type="ECO:0000256" key="12">
    <source>
        <dbReference type="ARBA" id="ARBA00022989"/>
    </source>
</evidence>
<evidence type="ECO:0000259" key="17">
    <source>
        <dbReference type="Pfam" id="PF02706"/>
    </source>
</evidence>
<dbReference type="Proteomes" id="UP000664795">
    <property type="component" value="Unassembled WGS sequence"/>
</dbReference>
<dbReference type="RefSeq" id="WP_207337523.1">
    <property type="nucleotide sequence ID" value="NZ_JAFMYU010000020.1"/>
</dbReference>
<comment type="caution">
    <text evidence="20">The sequence shown here is derived from an EMBL/GenBank/DDBJ whole genome shotgun (WGS) entry which is preliminary data.</text>
</comment>
<dbReference type="InterPro" id="IPR025669">
    <property type="entry name" value="AAA_dom"/>
</dbReference>
<dbReference type="GO" id="GO:0004715">
    <property type="term" value="F:non-membrane spanning protein tyrosine kinase activity"/>
    <property type="evidence" value="ECO:0007669"/>
    <property type="project" value="UniProtKB-EC"/>
</dbReference>
<evidence type="ECO:0000256" key="3">
    <source>
        <dbReference type="ARBA" id="ARBA00008883"/>
    </source>
</evidence>
<sequence>MTTSGQPEGQFGQEYIKFLATKYLRNWYWFVLTLLVSMVGMFAYLTTLKYTYSAQASILIKEDDRMGGSSKQDLMEELDMFGSKKQVENEMEVIKSYKLAEKVVDDLGLDIIYSYKDRWRIRDIYRDAPIIVKVLKPVLEESAYNNPFNVSISASSATFEGINCPYGKPTQTPIGLVIITKRPSAPPKHKEIQVSMLHREGVIKSFAKGLRVTQPNKMASVLFLTMEDNAPDRAVAYLDRLIYFYELLSLQDKNRVAANTLRFVEDRLGIISRELTSVEGDIQRYKTNSGIVDLSSESTLFLDKVKENDAQLSQVNIQLGTLREIETYLASKVDARVVTPATVGLDSPTLTALVGNLLELESQREKLIRTVPEKSVPIETIDDQIRTTKRNIADNVLTLRRILVSTQGSLQTTNKRIESTIRTIPQKERQLLDISRQASIKGNLYNYLLQKREETAMSFASTVSDLRVIDDAQAEPSPVKPVKRDYYLVAFLIGLLLPVLVLWLLDYFNNKISRKSQIEDATDAPIIGEVIQSTDAASPLEVTAKSRSLLSEQIRALRTNIQFFNPDGGAKQTILVTSSISGEGKSFISLNLGASLAIADKKVVMLELDMRKPKLHRYIKEASPVGLSSYLSGQATLDEIIKPVPGYDNLFFIPCGILPPNPSELISGDKMRYLFENLHEHFDVVIADTPPVGLVTDANILAKYATMTLYIVRHMYTGKGFLKNVDTLYKEKRFPNMCLVINGIDVKKDFEYNYGYGYDAGYGYMYRSTYGEDDNALTKAKRVAKKGLGFDFWTRK</sequence>
<evidence type="ECO:0000256" key="1">
    <source>
        <dbReference type="ARBA" id="ARBA00004429"/>
    </source>
</evidence>
<reference evidence="20 21" key="1">
    <citation type="submission" date="2021-03" db="EMBL/GenBank/DDBJ databases">
        <title>Fibrella sp. HMF5036 genome sequencing and assembly.</title>
        <authorList>
            <person name="Kang H."/>
            <person name="Kim H."/>
            <person name="Bae S."/>
            <person name="Joh K."/>
        </authorList>
    </citation>
    <scope>NUCLEOTIDE SEQUENCE [LARGE SCALE GENOMIC DNA]</scope>
    <source>
        <strain evidence="20 21">HMF5036</strain>
    </source>
</reference>
<dbReference type="InterPro" id="IPR003856">
    <property type="entry name" value="LPS_length_determ_N"/>
</dbReference>
<organism evidence="20 21">
    <name type="scientific">Fibrella aquatilis</name>
    <dbReference type="NCBI Taxonomy" id="2817059"/>
    <lineage>
        <taxon>Bacteria</taxon>
        <taxon>Pseudomonadati</taxon>
        <taxon>Bacteroidota</taxon>
        <taxon>Cytophagia</taxon>
        <taxon>Cytophagales</taxon>
        <taxon>Spirosomataceae</taxon>
        <taxon>Fibrella</taxon>
    </lineage>
</organism>
<dbReference type="PANTHER" id="PTHR32309">
    <property type="entry name" value="TYROSINE-PROTEIN KINASE"/>
    <property type="match status" value="1"/>
</dbReference>
<feature type="domain" description="Polysaccharide chain length determinant N-terminal" evidence="17">
    <location>
        <begin position="24"/>
        <end position="107"/>
    </location>
</feature>
<dbReference type="FunFam" id="3.40.50.300:FF:000527">
    <property type="entry name" value="Tyrosine-protein kinase etk"/>
    <property type="match status" value="1"/>
</dbReference>
<comment type="catalytic activity">
    <reaction evidence="15">
        <text>L-tyrosyl-[protein] + ATP = O-phospho-L-tyrosyl-[protein] + ADP + H(+)</text>
        <dbReference type="Rhea" id="RHEA:10596"/>
        <dbReference type="Rhea" id="RHEA-COMP:10136"/>
        <dbReference type="Rhea" id="RHEA-COMP:20101"/>
        <dbReference type="ChEBI" id="CHEBI:15378"/>
        <dbReference type="ChEBI" id="CHEBI:30616"/>
        <dbReference type="ChEBI" id="CHEBI:46858"/>
        <dbReference type="ChEBI" id="CHEBI:61978"/>
        <dbReference type="ChEBI" id="CHEBI:456216"/>
        <dbReference type="EC" id="2.7.10.2"/>
    </reaction>
</comment>
<comment type="similarity">
    <text evidence="3">Belongs to the etk/wzc family.</text>
</comment>
<dbReference type="EMBL" id="JAFMYU010000020">
    <property type="protein sequence ID" value="MBO0933557.1"/>
    <property type="molecule type" value="Genomic_DNA"/>
</dbReference>
<dbReference type="EC" id="2.7.10.2" evidence="4"/>
<dbReference type="Pfam" id="PF13614">
    <property type="entry name" value="AAA_31"/>
    <property type="match status" value="1"/>
</dbReference>
<proteinExistence type="inferred from homology"/>
<evidence type="ECO:0000256" key="6">
    <source>
        <dbReference type="ARBA" id="ARBA00022519"/>
    </source>
</evidence>
<dbReference type="GO" id="GO:0005524">
    <property type="term" value="F:ATP binding"/>
    <property type="evidence" value="ECO:0007669"/>
    <property type="project" value="UniProtKB-KW"/>
</dbReference>
<keyword evidence="10" id="KW-0418">Kinase</keyword>
<protein>
    <recommendedName>
        <fullName evidence="4">non-specific protein-tyrosine kinase</fullName>
        <ecNumber evidence="4">2.7.10.2</ecNumber>
    </recommendedName>
</protein>
<dbReference type="Pfam" id="PF02706">
    <property type="entry name" value="Wzz"/>
    <property type="match status" value="1"/>
</dbReference>
<feature type="domain" description="AAA" evidence="18">
    <location>
        <begin position="573"/>
        <end position="731"/>
    </location>
</feature>
<evidence type="ECO:0000256" key="7">
    <source>
        <dbReference type="ARBA" id="ARBA00022679"/>
    </source>
</evidence>
<name>A0A939GBG1_9BACT</name>
<dbReference type="SUPFAM" id="SSF52540">
    <property type="entry name" value="P-loop containing nucleoside triphosphate hydrolases"/>
    <property type="match status" value="1"/>
</dbReference>
<accession>A0A939GBG1</accession>
<keyword evidence="9" id="KW-0547">Nucleotide-binding</keyword>
<evidence type="ECO:0000256" key="14">
    <source>
        <dbReference type="ARBA" id="ARBA00023137"/>
    </source>
</evidence>
<keyword evidence="13 16" id="KW-0472">Membrane</keyword>
<dbReference type="InterPro" id="IPR050445">
    <property type="entry name" value="Bact_polysacc_biosynth/exp"/>
</dbReference>
<dbReference type="NCBIfam" id="TIGR01007">
    <property type="entry name" value="eps_fam"/>
    <property type="match status" value="1"/>
</dbReference>
<comment type="subcellular location">
    <subcellularLocation>
        <location evidence="1">Cell inner membrane</location>
        <topology evidence="1">Multi-pass membrane protein</topology>
    </subcellularLocation>
</comment>
<dbReference type="GO" id="GO:0005886">
    <property type="term" value="C:plasma membrane"/>
    <property type="evidence" value="ECO:0007669"/>
    <property type="project" value="UniProtKB-SubCell"/>
</dbReference>
<dbReference type="PANTHER" id="PTHR32309:SF13">
    <property type="entry name" value="FERRIC ENTEROBACTIN TRANSPORT PROTEIN FEPE"/>
    <property type="match status" value="1"/>
</dbReference>
<evidence type="ECO:0000256" key="11">
    <source>
        <dbReference type="ARBA" id="ARBA00022840"/>
    </source>
</evidence>
<evidence type="ECO:0000256" key="4">
    <source>
        <dbReference type="ARBA" id="ARBA00011903"/>
    </source>
</evidence>
<dbReference type="GO" id="GO:0042802">
    <property type="term" value="F:identical protein binding"/>
    <property type="evidence" value="ECO:0007669"/>
    <property type="project" value="UniProtKB-ARBA"/>
</dbReference>
<evidence type="ECO:0000256" key="13">
    <source>
        <dbReference type="ARBA" id="ARBA00023136"/>
    </source>
</evidence>
<dbReference type="AlphaFoldDB" id="A0A939GBG1"/>
<dbReference type="InterPro" id="IPR027417">
    <property type="entry name" value="P-loop_NTPase"/>
</dbReference>
<feature type="transmembrane region" description="Helical" evidence="16">
    <location>
        <begin position="27"/>
        <end position="45"/>
    </location>
</feature>
<evidence type="ECO:0000256" key="5">
    <source>
        <dbReference type="ARBA" id="ARBA00022475"/>
    </source>
</evidence>
<dbReference type="CDD" id="cd05387">
    <property type="entry name" value="BY-kinase"/>
    <property type="match status" value="1"/>
</dbReference>
<keyword evidence="7 20" id="KW-0808">Transferase</keyword>
<feature type="transmembrane region" description="Helical" evidence="16">
    <location>
        <begin position="486"/>
        <end position="505"/>
    </location>
</feature>
<evidence type="ECO:0000256" key="16">
    <source>
        <dbReference type="SAM" id="Phobius"/>
    </source>
</evidence>
<keyword evidence="21" id="KW-1185">Reference proteome</keyword>
<evidence type="ECO:0000259" key="19">
    <source>
        <dbReference type="Pfam" id="PF13807"/>
    </source>
</evidence>
<evidence type="ECO:0000256" key="8">
    <source>
        <dbReference type="ARBA" id="ARBA00022692"/>
    </source>
</evidence>
<comment type="similarity">
    <text evidence="2">Belongs to the CpsD/CapB family.</text>
</comment>
<evidence type="ECO:0000256" key="15">
    <source>
        <dbReference type="ARBA" id="ARBA00051245"/>
    </source>
</evidence>
<keyword evidence="5" id="KW-1003">Cell membrane</keyword>
<keyword evidence="14" id="KW-0829">Tyrosine-protein kinase</keyword>
<dbReference type="Pfam" id="PF13807">
    <property type="entry name" value="GNVR"/>
    <property type="match status" value="1"/>
</dbReference>
<gene>
    <name evidence="20" type="ORF">J2I48_21285</name>
</gene>
<feature type="domain" description="Tyrosine-protein kinase G-rich" evidence="19">
    <location>
        <begin position="428"/>
        <end position="501"/>
    </location>
</feature>
<dbReference type="InterPro" id="IPR032807">
    <property type="entry name" value="GNVR"/>
</dbReference>
<evidence type="ECO:0000256" key="2">
    <source>
        <dbReference type="ARBA" id="ARBA00007316"/>
    </source>
</evidence>
<evidence type="ECO:0000256" key="9">
    <source>
        <dbReference type="ARBA" id="ARBA00022741"/>
    </source>
</evidence>
<evidence type="ECO:0000313" key="20">
    <source>
        <dbReference type="EMBL" id="MBO0933557.1"/>
    </source>
</evidence>